<dbReference type="Gene3D" id="2.20.200.10">
    <property type="entry name" value="Outer membrane efflux proteins (OEP)"/>
    <property type="match status" value="1"/>
</dbReference>
<proteinExistence type="inferred from homology"/>
<keyword evidence="2" id="KW-0564">Palmitate</keyword>
<dbReference type="InterPro" id="IPR003423">
    <property type="entry name" value="OMP_efflux"/>
</dbReference>
<evidence type="ECO:0000256" key="2">
    <source>
        <dbReference type="RuleBase" id="RU362097"/>
    </source>
</evidence>
<evidence type="ECO:0000313" key="5">
    <source>
        <dbReference type="Proteomes" id="UP001155241"/>
    </source>
</evidence>
<accession>A0A9X2JHB1</accession>
<dbReference type="SUPFAM" id="SSF56954">
    <property type="entry name" value="Outer membrane efflux proteins (OEP)"/>
    <property type="match status" value="1"/>
</dbReference>
<keyword evidence="2" id="KW-1134">Transmembrane beta strand</keyword>
<dbReference type="GO" id="GO:0015562">
    <property type="term" value="F:efflux transmembrane transporter activity"/>
    <property type="evidence" value="ECO:0007669"/>
    <property type="project" value="InterPro"/>
</dbReference>
<gene>
    <name evidence="4" type="ORF">NG895_17060</name>
</gene>
<comment type="subcellular location">
    <subcellularLocation>
        <location evidence="2">Cell membrane</location>
        <topology evidence="2">Lipid-anchor</topology>
    </subcellularLocation>
</comment>
<keyword evidence="3" id="KW-0175">Coiled coil</keyword>
<keyword evidence="5" id="KW-1185">Reference proteome</keyword>
<dbReference type="RefSeq" id="WP_252853726.1">
    <property type="nucleotide sequence ID" value="NZ_JAMXLR010000058.1"/>
</dbReference>
<dbReference type="GO" id="GO:0005886">
    <property type="term" value="C:plasma membrane"/>
    <property type="evidence" value="ECO:0007669"/>
    <property type="project" value="UniProtKB-SubCell"/>
</dbReference>
<keyword evidence="2" id="KW-0812">Transmembrane</keyword>
<protein>
    <submittedName>
        <fullName evidence="4">Efflux transporter outer membrane subunit</fullName>
    </submittedName>
</protein>
<comment type="caution">
    <text evidence="4">The sequence shown here is derived from an EMBL/GenBank/DDBJ whole genome shotgun (WGS) entry which is preliminary data.</text>
</comment>
<dbReference type="Pfam" id="PF02321">
    <property type="entry name" value="OEP"/>
    <property type="match status" value="2"/>
</dbReference>
<dbReference type="NCBIfam" id="TIGR01845">
    <property type="entry name" value="outer_NodT"/>
    <property type="match status" value="1"/>
</dbReference>
<dbReference type="Gene3D" id="1.20.1600.10">
    <property type="entry name" value="Outer membrane efflux proteins (OEP)"/>
    <property type="match status" value="1"/>
</dbReference>
<comment type="similarity">
    <text evidence="1 2">Belongs to the outer membrane factor (OMF) (TC 1.B.17) family.</text>
</comment>
<evidence type="ECO:0000313" key="4">
    <source>
        <dbReference type="EMBL" id="MCO6045611.1"/>
    </source>
</evidence>
<dbReference type="PANTHER" id="PTHR30203:SF30">
    <property type="entry name" value="OUTER MEMBRANE PROTEIN-RELATED"/>
    <property type="match status" value="1"/>
</dbReference>
<dbReference type="PANTHER" id="PTHR30203">
    <property type="entry name" value="OUTER MEMBRANE CATION EFFLUX PROTEIN"/>
    <property type="match status" value="1"/>
</dbReference>
<name>A0A9X2JHB1_9BACT</name>
<dbReference type="InterPro" id="IPR010131">
    <property type="entry name" value="MdtP/NodT-like"/>
</dbReference>
<keyword evidence="2" id="KW-0449">Lipoprotein</keyword>
<evidence type="ECO:0000256" key="3">
    <source>
        <dbReference type="SAM" id="Coils"/>
    </source>
</evidence>
<sequence>MTHSANYSNEKGSKLALAIAIVGCILVVSPGCCIPDICCARKGQPLPDTYNGATSSDNSAQLGYREFFDDPVLTDLIDQALVGNQELNILRQEVRIACLEVQSRRGEYFPFVSLGAFAGLDKASRFTRAGAVEDQLLVAPGKGFPDPLPNFLLAADVTWEIDIWKKLRNAKNAAAYRYLGTRDGQNYVVTRLVAEVAENYYELLALDNQLQTLDKTIEIQEQSLKTARSMKEFARETELAVQRFEAEVRKNQSEKLIIQQDIVEVENRINFLVGRYPQPVDRMSTEYIDLNLHSLAVGYPSELLRNRADIRQAERELCAAGLDVKVARARFYPSLTLTAGVGYEAFNTDYLFRSPESLIYGTAGELVAPVLNRAAIKAAYSTANAMQIQAVYNYQQTVLNAYTEVINRMAKVDNYGKSIQIKKQQLAALEASVDNATKLFQNARADYMEVLLAQRDMMEAKMVLIETKQQQLAAVVNAYQALGGGRTAGPAGFLVSEELTVPEEEALLLDSEEG</sequence>
<organism evidence="4 5">
    <name type="scientific">Aeoliella straminimaris</name>
    <dbReference type="NCBI Taxonomy" id="2954799"/>
    <lineage>
        <taxon>Bacteria</taxon>
        <taxon>Pseudomonadati</taxon>
        <taxon>Planctomycetota</taxon>
        <taxon>Planctomycetia</taxon>
        <taxon>Pirellulales</taxon>
        <taxon>Lacipirellulaceae</taxon>
        <taxon>Aeoliella</taxon>
    </lineage>
</organism>
<reference evidence="4" key="1">
    <citation type="submission" date="2022-06" db="EMBL/GenBank/DDBJ databases">
        <title>Aeoliella straminimaris, a novel planctomycete from sediments.</title>
        <authorList>
            <person name="Vitorino I.R."/>
            <person name="Lage O.M."/>
        </authorList>
    </citation>
    <scope>NUCLEOTIDE SEQUENCE</scope>
    <source>
        <strain evidence="4">ICT_H6.2</strain>
    </source>
</reference>
<dbReference type="EMBL" id="JAMXLR010000058">
    <property type="protein sequence ID" value="MCO6045611.1"/>
    <property type="molecule type" value="Genomic_DNA"/>
</dbReference>
<dbReference type="Proteomes" id="UP001155241">
    <property type="component" value="Unassembled WGS sequence"/>
</dbReference>
<keyword evidence="2" id="KW-0472">Membrane</keyword>
<feature type="coiled-coil region" evidence="3">
    <location>
        <begin position="419"/>
        <end position="446"/>
    </location>
</feature>
<dbReference type="AlphaFoldDB" id="A0A9X2JHB1"/>
<evidence type="ECO:0000256" key="1">
    <source>
        <dbReference type="ARBA" id="ARBA00007613"/>
    </source>
</evidence>